<protein>
    <submittedName>
        <fullName evidence="1">10815_t:CDS:1</fullName>
    </submittedName>
</protein>
<keyword evidence="2" id="KW-1185">Reference proteome</keyword>
<sequence>HKVENQVSHGNDAINLLNHRNGSSRNGSVNCYLYGHVDLVSCHSFQVKTRTSKIDQNCLKIREKC</sequence>
<comment type="caution">
    <text evidence="1">The sequence shown here is derived from an EMBL/GenBank/DDBJ whole genome shotgun (WGS) entry which is preliminary data.</text>
</comment>
<dbReference type="Proteomes" id="UP000789570">
    <property type="component" value="Unassembled WGS sequence"/>
</dbReference>
<dbReference type="AlphaFoldDB" id="A0A9N8ZHR3"/>
<proteinExistence type="predicted"/>
<reference evidence="1" key="1">
    <citation type="submission" date="2021-06" db="EMBL/GenBank/DDBJ databases">
        <authorList>
            <person name="Kallberg Y."/>
            <person name="Tangrot J."/>
            <person name="Rosling A."/>
        </authorList>
    </citation>
    <scope>NUCLEOTIDE SEQUENCE</scope>
    <source>
        <strain evidence="1">UK204</strain>
    </source>
</reference>
<evidence type="ECO:0000313" key="2">
    <source>
        <dbReference type="Proteomes" id="UP000789570"/>
    </source>
</evidence>
<feature type="non-terminal residue" evidence="1">
    <location>
        <position position="1"/>
    </location>
</feature>
<accession>A0A9N8ZHR3</accession>
<gene>
    <name evidence="1" type="ORF">FCALED_LOCUS3472</name>
</gene>
<organism evidence="1 2">
    <name type="scientific">Funneliformis caledonium</name>
    <dbReference type="NCBI Taxonomy" id="1117310"/>
    <lineage>
        <taxon>Eukaryota</taxon>
        <taxon>Fungi</taxon>
        <taxon>Fungi incertae sedis</taxon>
        <taxon>Mucoromycota</taxon>
        <taxon>Glomeromycotina</taxon>
        <taxon>Glomeromycetes</taxon>
        <taxon>Glomerales</taxon>
        <taxon>Glomeraceae</taxon>
        <taxon>Funneliformis</taxon>
    </lineage>
</organism>
<dbReference type="EMBL" id="CAJVPQ010000610">
    <property type="protein sequence ID" value="CAG8496254.1"/>
    <property type="molecule type" value="Genomic_DNA"/>
</dbReference>
<name>A0A9N8ZHR3_9GLOM</name>
<evidence type="ECO:0000313" key="1">
    <source>
        <dbReference type="EMBL" id="CAG8496254.1"/>
    </source>
</evidence>